<proteinExistence type="predicted"/>
<accession>A0ABW2KDK4</accession>
<keyword evidence="3" id="KW-1185">Reference proteome</keyword>
<protein>
    <submittedName>
        <fullName evidence="2">Uncharacterized protein</fullName>
    </submittedName>
</protein>
<sequence length="85" mass="9226">MKRPEKSSPPPWKDPPDAAPVGGSTSVNDLENALQVGIGNRDENPRPVVWTTTAAAIFPTNTAYLHRLNDSDHQGARHDRVIDSA</sequence>
<comment type="caution">
    <text evidence="2">The sequence shown here is derived from an EMBL/GenBank/DDBJ whole genome shotgun (WGS) entry which is preliminary data.</text>
</comment>
<reference evidence="3" key="1">
    <citation type="journal article" date="2019" name="Int. J. Syst. Evol. Microbiol.">
        <title>The Global Catalogue of Microorganisms (GCM) 10K type strain sequencing project: providing services to taxonomists for standard genome sequencing and annotation.</title>
        <authorList>
            <consortium name="The Broad Institute Genomics Platform"/>
            <consortium name="The Broad Institute Genome Sequencing Center for Infectious Disease"/>
            <person name="Wu L."/>
            <person name="Ma J."/>
        </authorList>
    </citation>
    <scope>NUCLEOTIDE SEQUENCE [LARGE SCALE GENOMIC DNA]</scope>
    <source>
        <strain evidence="3">CGMCC 4.7382</strain>
    </source>
</reference>
<dbReference type="EMBL" id="JBHTBH010000004">
    <property type="protein sequence ID" value="MFC7328057.1"/>
    <property type="molecule type" value="Genomic_DNA"/>
</dbReference>
<name>A0ABW2KDK4_9ACTN</name>
<evidence type="ECO:0000256" key="1">
    <source>
        <dbReference type="SAM" id="MobiDB-lite"/>
    </source>
</evidence>
<evidence type="ECO:0000313" key="2">
    <source>
        <dbReference type="EMBL" id="MFC7328057.1"/>
    </source>
</evidence>
<dbReference type="Proteomes" id="UP001596540">
    <property type="component" value="Unassembled WGS sequence"/>
</dbReference>
<evidence type="ECO:0000313" key="3">
    <source>
        <dbReference type="Proteomes" id="UP001596540"/>
    </source>
</evidence>
<gene>
    <name evidence="2" type="ORF">ACFQRF_09930</name>
</gene>
<feature type="region of interest" description="Disordered" evidence="1">
    <location>
        <begin position="1"/>
        <end position="46"/>
    </location>
</feature>
<dbReference type="RefSeq" id="WP_379870680.1">
    <property type="nucleotide sequence ID" value="NZ_JBHTBH010000004.1"/>
</dbReference>
<organism evidence="2 3">
    <name type="scientific">Marinactinospora rubrisoli</name>
    <dbReference type="NCBI Taxonomy" id="2715399"/>
    <lineage>
        <taxon>Bacteria</taxon>
        <taxon>Bacillati</taxon>
        <taxon>Actinomycetota</taxon>
        <taxon>Actinomycetes</taxon>
        <taxon>Streptosporangiales</taxon>
        <taxon>Nocardiopsidaceae</taxon>
        <taxon>Marinactinospora</taxon>
    </lineage>
</organism>